<evidence type="ECO:0000256" key="4">
    <source>
        <dbReference type="ARBA" id="ARBA00022553"/>
    </source>
</evidence>
<dbReference type="Gene3D" id="3.40.930.10">
    <property type="entry name" value="Mannitol-specific EII, Chain A"/>
    <property type="match status" value="1"/>
</dbReference>
<dbReference type="Proteomes" id="UP000191056">
    <property type="component" value="Unassembled WGS sequence"/>
</dbReference>
<feature type="domain" description="PTS EIIA type-2" evidence="12">
    <location>
        <begin position="4"/>
        <end position="144"/>
    </location>
</feature>
<evidence type="ECO:0000256" key="11">
    <source>
        <dbReference type="ARBA" id="ARBA00030962"/>
    </source>
</evidence>
<evidence type="ECO:0000259" key="12">
    <source>
        <dbReference type="PROSITE" id="PS51094"/>
    </source>
</evidence>
<dbReference type="OrthoDB" id="1640042at2"/>
<dbReference type="RefSeq" id="WP_079437713.1">
    <property type="nucleotide sequence ID" value="NZ_JBLZIA010000006.1"/>
</dbReference>
<dbReference type="InterPro" id="IPR050893">
    <property type="entry name" value="Sugar_PTS"/>
</dbReference>
<proteinExistence type="predicted"/>
<dbReference type="GO" id="GO:0009401">
    <property type="term" value="P:phosphoenolpyruvate-dependent sugar phosphotransferase system"/>
    <property type="evidence" value="ECO:0007669"/>
    <property type="project" value="UniProtKB-KW"/>
</dbReference>
<name>A0A1V4J2J5_9CLOT</name>
<evidence type="ECO:0000256" key="6">
    <source>
        <dbReference type="ARBA" id="ARBA00022679"/>
    </source>
</evidence>
<gene>
    <name evidence="13" type="primary">mtlF</name>
    <name evidence="13" type="ORF">CLCHR_01180</name>
    <name evidence="14" type="ORF">D2A34_21225</name>
</gene>
<reference evidence="13 15" key="1">
    <citation type="submission" date="2017-03" db="EMBL/GenBank/DDBJ databases">
        <title>Genome sequence of Clostridium chromiireducens DSM 23318.</title>
        <authorList>
            <person name="Poehlein A."/>
            <person name="Daniel R."/>
        </authorList>
    </citation>
    <scope>NUCLEOTIDE SEQUENCE [LARGE SCALE GENOMIC DNA]</scope>
    <source>
        <strain evidence="13 15">DSM 23318</strain>
    </source>
</reference>
<sequence length="147" mass="16238">MEKGILVKEGIVLNVASESKDKAIERVGKLLIDGGYVKDNYIEGMKAREEEVTTYMGNGVAIPHGMNEYKKEILETGIVIAQYPNGVDFGEGNTAYIVIGIAGKGDEHMEILSQIALTIQYEENVEKLRNAKTPEEIMEIISEEGEM</sequence>
<keyword evidence="3" id="KW-0813">Transport</keyword>
<dbReference type="InterPro" id="IPR002178">
    <property type="entry name" value="PTS_EIIA_type-2_dom"/>
</dbReference>
<keyword evidence="7" id="KW-0598">Phosphotransferase system</keyword>
<comment type="function">
    <text evidence="1">The phosphoenolpyruvate-dependent sugar phosphotransferase system (sugar PTS), a major carbohydrate active transport system, catalyzes the phosphorylation of incoming sugar substrates concomitantly with their translocation across the cell membrane. The enzyme II CmtAB PTS system is involved in D-mannitol transport.</text>
</comment>
<dbReference type="EMBL" id="QXDJ01000006">
    <property type="protein sequence ID" value="RII32744.1"/>
    <property type="molecule type" value="Genomic_DNA"/>
</dbReference>
<reference evidence="14 16" key="2">
    <citation type="submission" date="2018-08" db="EMBL/GenBank/DDBJ databases">
        <title>Genome of Clostridium chromiireducens C1, DSM12136.</title>
        <authorList>
            <person name="Xing M."/>
            <person name="Wei Y."/>
            <person name="Ang E.L."/>
            <person name="Zhao H."/>
            <person name="Zhang Y."/>
        </authorList>
    </citation>
    <scope>NUCLEOTIDE SEQUENCE [LARGE SCALE GENOMIC DNA]</scope>
    <source>
        <strain evidence="14 16">C1</strain>
    </source>
</reference>
<evidence type="ECO:0000256" key="10">
    <source>
        <dbReference type="ARBA" id="ARBA00030956"/>
    </source>
</evidence>
<comment type="caution">
    <text evidence="13">The sequence shown here is derived from an EMBL/GenBank/DDBJ whole genome shotgun (WGS) entry which is preliminary data.</text>
</comment>
<evidence type="ECO:0000313" key="14">
    <source>
        <dbReference type="EMBL" id="RII32744.1"/>
    </source>
</evidence>
<evidence type="ECO:0000256" key="5">
    <source>
        <dbReference type="ARBA" id="ARBA00022597"/>
    </source>
</evidence>
<dbReference type="InterPro" id="IPR016152">
    <property type="entry name" value="PTrfase/Anion_transptr"/>
</dbReference>
<dbReference type="PROSITE" id="PS00372">
    <property type="entry name" value="PTS_EIIA_TYPE_2_HIS"/>
    <property type="match status" value="1"/>
</dbReference>
<keyword evidence="6 13" id="KW-0808">Transferase</keyword>
<keyword evidence="15" id="KW-1185">Reference proteome</keyword>
<dbReference type="CDD" id="cd00211">
    <property type="entry name" value="PTS_IIA_fru"/>
    <property type="match status" value="1"/>
</dbReference>
<organism evidence="13 15">
    <name type="scientific">Clostridium chromiireducens</name>
    <dbReference type="NCBI Taxonomy" id="225345"/>
    <lineage>
        <taxon>Bacteria</taxon>
        <taxon>Bacillati</taxon>
        <taxon>Bacillota</taxon>
        <taxon>Clostridia</taxon>
        <taxon>Eubacteriales</taxon>
        <taxon>Clostridiaceae</taxon>
        <taxon>Clostridium</taxon>
    </lineage>
</organism>
<evidence type="ECO:0000256" key="2">
    <source>
        <dbReference type="ARBA" id="ARBA00014783"/>
    </source>
</evidence>
<dbReference type="PROSITE" id="PS51094">
    <property type="entry name" value="PTS_EIIA_TYPE_2"/>
    <property type="match status" value="1"/>
</dbReference>
<dbReference type="GO" id="GO:0005886">
    <property type="term" value="C:plasma membrane"/>
    <property type="evidence" value="ECO:0007669"/>
    <property type="project" value="TreeGrafter"/>
</dbReference>
<evidence type="ECO:0000256" key="7">
    <source>
        <dbReference type="ARBA" id="ARBA00022683"/>
    </source>
</evidence>
<evidence type="ECO:0000313" key="16">
    <source>
        <dbReference type="Proteomes" id="UP000265930"/>
    </source>
</evidence>
<protein>
    <recommendedName>
        <fullName evidence="2">Mannitol-specific phosphotransferase enzyme IIA component</fullName>
    </recommendedName>
    <alternativeName>
        <fullName evidence="10">EIIA</fullName>
    </alternativeName>
    <alternativeName>
        <fullName evidence="11">EIII</fullName>
    </alternativeName>
    <alternativeName>
        <fullName evidence="9">PTS system mannitol-specific EIIA component</fullName>
    </alternativeName>
</protein>
<dbReference type="PANTHER" id="PTHR30181:SF2">
    <property type="entry name" value="PTS SYSTEM MANNITOL-SPECIFIC EIICBA COMPONENT"/>
    <property type="match status" value="1"/>
</dbReference>
<dbReference type="SUPFAM" id="SSF55804">
    <property type="entry name" value="Phoshotransferase/anion transport protein"/>
    <property type="match status" value="1"/>
</dbReference>
<dbReference type="AlphaFoldDB" id="A0A1V4J2J5"/>
<dbReference type="STRING" id="225345.CLCHR_01180"/>
<evidence type="ECO:0000313" key="13">
    <source>
        <dbReference type="EMBL" id="OPJ66245.1"/>
    </source>
</evidence>
<keyword evidence="4" id="KW-0597">Phosphoprotein</keyword>
<dbReference type="PANTHER" id="PTHR30181">
    <property type="entry name" value="MANNITOL PERMEASE IIC COMPONENT"/>
    <property type="match status" value="1"/>
</dbReference>
<dbReference type="Pfam" id="PF00359">
    <property type="entry name" value="PTS_EIIA_2"/>
    <property type="match status" value="1"/>
</dbReference>
<dbReference type="EMBL" id="MZGT01000001">
    <property type="protein sequence ID" value="OPJ66245.1"/>
    <property type="molecule type" value="Genomic_DNA"/>
</dbReference>
<evidence type="ECO:0000313" key="15">
    <source>
        <dbReference type="Proteomes" id="UP000191056"/>
    </source>
</evidence>
<dbReference type="GO" id="GO:0090563">
    <property type="term" value="F:protein-phosphocysteine-sugar phosphotransferase activity"/>
    <property type="evidence" value="ECO:0007669"/>
    <property type="project" value="TreeGrafter"/>
</dbReference>
<evidence type="ECO:0000256" key="1">
    <source>
        <dbReference type="ARBA" id="ARBA00002434"/>
    </source>
</evidence>
<evidence type="ECO:0000256" key="8">
    <source>
        <dbReference type="ARBA" id="ARBA00022777"/>
    </source>
</evidence>
<dbReference type="Proteomes" id="UP000265930">
    <property type="component" value="Unassembled WGS sequence"/>
</dbReference>
<dbReference type="GO" id="GO:0016301">
    <property type="term" value="F:kinase activity"/>
    <property type="evidence" value="ECO:0007669"/>
    <property type="project" value="UniProtKB-KW"/>
</dbReference>
<accession>A0A1V4J2J5</accession>
<evidence type="ECO:0000256" key="9">
    <source>
        <dbReference type="ARBA" id="ARBA00029908"/>
    </source>
</evidence>
<keyword evidence="8" id="KW-0418">Kinase</keyword>
<keyword evidence="5" id="KW-0762">Sugar transport</keyword>
<evidence type="ECO:0000256" key="3">
    <source>
        <dbReference type="ARBA" id="ARBA00022448"/>
    </source>
</evidence>